<dbReference type="InterPro" id="IPR023214">
    <property type="entry name" value="HAD_sf"/>
</dbReference>
<dbReference type="PANTHER" id="PTHR42896">
    <property type="entry name" value="XYLULOSE-1,5-BISPHOSPHATE (XUBP) PHOSPHATASE"/>
    <property type="match status" value="1"/>
</dbReference>
<dbReference type="RefSeq" id="WP_407339704.1">
    <property type="nucleotide sequence ID" value="NZ_CP136862.1"/>
</dbReference>
<sequence length="269" mass="29297">MESSPAMPLEALIFDVDGTLAETEEVHRQAFNETFASHGLDWTWSAELYRELLRITGGRERIRHYVERWSPRGGDAALARLAEMHAEKSNRYASLVTARGGDPRPGIRRLIRDAHDQGLRLAIATTTSAGNVKPLLRAFLGEGAASWFGVIAAGDIVPSKKPAPDIYLHALQELGVAASCCVAFEDSENGVRAASQAGLVVVATPSLYSSADDFSAAASLLSDLGEPDRPHRHIAGWRFSKGHVDLDGLRALLQHERATRERLRESIAL</sequence>
<name>A0ABZ0HTY7_9HYPH</name>
<dbReference type="GO" id="GO:0016787">
    <property type="term" value="F:hydrolase activity"/>
    <property type="evidence" value="ECO:0007669"/>
    <property type="project" value="UniProtKB-KW"/>
</dbReference>
<dbReference type="InterPro" id="IPR036412">
    <property type="entry name" value="HAD-like_sf"/>
</dbReference>
<dbReference type="SFLD" id="SFLDF00035">
    <property type="entry name" value="phosphoglycolate_phosphatase"/>
    <property type="match status" value="1"/>
</dbReference>
<dbReference type="Gene3D" id="1.10.150.240">
    <property type="entry name" value="Putative phosphatase, domain 2"/>
    <property type="match status" value="1"/>
</dbReference>
<proteinExistence type="predicted"/>
<dbReference type="SFLD" id="SFLDS00003">
    <property type="entry name" value="Haloacid_Dehalogenase"/>
    <property type="match status" value="1"/>
</dbReference>
<dbReference type="SFLD" id="SFLDG01135">
    <property type="entry name" value="C1.5.6:_HAD__Beta-PGM__Phospha"/>
    <property type="match status" value="1"/>
</dbReference>
<accession>A0ABZ0HTY7</accession>
<dbReference type="Proteomes" id="UP001626536">
    <property type="component" value="Chromosome"/>
</dbReference>
<dbReference type="SUPFAM" id="SSF56784">
    <property type="entry name" value="HAD-like"/>
    <property type="match status" value="1"/>
</dbReference>
<dbReference type="Gene3D" id="3.40.50.1000">
    <property type="entry name" value="HAD superfamily/HAD-like"/>
    <property type="match status" value="1"/>
</dbReference>
<dbReference type="PANTHER" id="PTHR42896:SF2">
    <property type="entry name" value="CBBY-LIKE PROTEIN"/>
    <property type="match status" value="1"/>
</dbReference>
<dbReference type="EMBL" id="CP136862">
    <property type="protein sequence ID" value="WOJ90257.1"/>
    <property type="molecule type" value="Genomic_DNA"/>
</dbReference>
<dbReference type="InterPro" id="IPR044999">
    <property type="entry name" value="CbbY-like"/>
</dbReference>
<dbReference type="Pfam" id="PF00702">
    <property type="entry name" value="Hydrolase"/>
    <property type="match status" value="1"/>
</dbReference>
<reference evidence="1 2" key="1">
    <citation type="submission" date="2023-10" db="EMBL/GenBank/DDBJ databases">
        <title>Novel methanotroph of the genus Methylocapsa from a subarctic wetland.</title>
        <authorList>
            <person name="Belova S.E."/>
            <person name="Oshkin I.Y."/>
            <person name="Miroshnikov K."/>
            <person name="Dedysh S.N."/>
        </authorList>
    </citation>
    <scope>NUCLEOTIDE SEQUENCE [LARGE SCALE GENOMIC DNA]</scope>
    <source>
        <strain evidence="1 2">RX1</strain>
    </source>
</reference>
<evidence type="ECO:0000313" key="2">
    <source>
        <dbReference type="Proteomes" id="UP001626536"/>
    </source>
</evidence>
<evidence type="ECO:0000313" key="1">
    <source>
        <dbReference type="EMBL" id="WOJ90257.1"/>
    </source>
</evidence>
<dbReference type="SFLD" id="SFLDG01129">
    <property type="entry name" value="C1.5:_HAD__Beta-PGM__Phosphata"/>
    <property type="match status" value="1"/>
</dbReference>
<dbReference type="InterPro" id="IPR023198">
    <property type="entry name" value="PGP-like_dom2"/>
</dbReference>
<keyword evidence="1" id="KW-0378">Hydrolase</keyword>
<dbReference type="InterPro" id="IPR006439">
    <property type="entry name" value="HAD-SF_hydro_IA"/>
</dbReference>
<organism evidence="1 2">
    <name type="scientific">Methylocapsa polymorpha</name>
    <dbReference type="NCBI Taxonomy" id="3080828"/>
    <lineage>
        <taxon>Bacteria</taxon>
        <taxon>Pseudomonadati</taxon>
        <taxon>Pseudomonadota</taxon>
        <taxon>Alphaproteobacteria</taxon>
        <taxon>Hyphomicrobiales</taxon>
        <taxon>Beijerinckiaceae</taxon>
        <taxon>Methylocapsa</taxon>
    </lineage>
</organism>
<gene>
    <name evidence="1" type="ORF">RZS28_02845</name>
</gene>
<keyword evidence="2" id="KW-1185">Reference proteome</keyword>
<protein>
    <submittedName>
        <fullName evidence="1">HAD-IA family hydrolase</fullName>
    </submittedName>
</protein>
<dbReference type="NCBIfam" id="TIGR01509">
    <property type="entry name" value="HAD-SF-IA-v3"/>
    <property type="match status" value="1"/>
</dbReference>